<protein>
    <recommendedName>
        <fullName evidence="4">Sterile alpha motif domain-containing protein 3-like</fullName>
    </recommendedName>
</protein>
<proteinExistence type="predicted"/>
<dbReference type="AlphaFoldDB" id="A0AAN9D1Y6"/>
<accession>A0AAN9D1Y6</accession>
<evidence type="ECO:0000256" key="1">
    <source>
        <dbReference type="SAM" id="MobiDB-lite"/>
    </source>
</evidence>
<name>A0AAN9D1Y6_9TELE</name>
<dbReference type="EMBL" id="JAYKXH010000010">
    <property type="protein sequence ID" value="KAK7155286.1"/>
    <property type="molecule type" value="Genomic_DNA"/>
</dbReference>
<feature type="region of interest" description="Disordered" evidence="1">
    <location>
        <begin position="53"/>
        <end position="73"/>
    </location>
</feature>
<evidence type="ECO:0000313" key="3">
    <source>
        <dbReference type="Proteomes" id="UP001364617"/>
    </source>
</evidence>
<gene>
    <name evidence="2" type="ORF">R3I93_010048</name>
</gene>
<sequence length="487" mass="55354">MTEVEVQKFRENEVDGETVHLGLTDSMLDHLFKGSFKKQAKFLQIVRQMQEPGHGEACPAQSNTQPKMGRGCVTATHSTEDMDTEEMHTITFQVLDVDAATSSQSFGRLPDVYVLPSFPKELQAKLDAKEEVQRVPQYRHKIIRVLHETVAMYTMYPTHAEYVKVAQALIRKYPFLKDVTGNGYHTWHMSLKRKFKTERAPLVQNDEVKLIKEKFAHGTKSKLPDAESPNNSLRTKPRSELDVLGEDAFSIAGHVKILQTQYSKAQPDTAIVRDLMQRTLAWRQKEIAEGMSVEDTVKKYPFLKTPSGLLEEVGRIHSTASISFTDGFNQIVHKVLALAQGKSPLAKQYLEAREEALTEDLPGMDFRAALILLPIIFKESVDHHIMMGEGEHNTPYPIVQVTQEDWKSTFEGRSSCSLKVDRVEVCEGMKVEEAMISSFYSYFVFNLEYQPKNKNTLTFLQRCIAKINVKGDRPLPTTVTRVINLLF</sequence>
<dbReference type="Proteomes" id="UP001364617">
    <property type="component" value="Unassembled WGS sequence"/>
</dbReference>
<evidence type="ECO:0008006" key="4">
    <source>
        <dbReference type="Google" id="ProtNLM"/>
    </source>
</evidence>
<comment type="caution">
    <text evidence="2">The sequence shown here is derived from an EMBL/GenBank/DDBJ whole genome shotgun (WGS) entry which is preliminary data.</text>
</comment>
<feature type="region of interest" description="Disordered" evidence="1">
    <location>
        <begin position="219"/>
        <end position="238"/>
    </location>
</feature>
<keyword evidence="3" id="KW-1185">Reference proteome</keyword>
<evidence type="ECO:0000313" key="2">
    <source>
        <dbReference type="EMBL" id="KAK7155286.1"/>
    </source>
</evidence>
<dbReference type="PANTHER" id="PTHR31025">
    <property type="entry name" value="SI:CH211-196P9.1-RELATED"/>
    <property type="match status" value="1"/>
</dbReference>
<dbReference type="PANTHER" id="PTHR31025:SF25">
    <property type="entry name" value="ZINC FINGER (C2H2)-60"/>
    <property type="match status" value="1"/>
</dbReference>
<reference evidence="2 3" key="1">
    <citation type="submission" date="2024-02" db="EMBL/GenBank/DDBJ databases">
        <title>Chromosome-level genome assembly of the Eurasian Minnow (Phoxinus phoxinus).</title>
        <authorList>
            <person name="Oriowo T.O."/>
            <person name="Martin S."/>
            <person name="Stange M."/>
            <person name="Chrysostomakis Y."/>
            <person name="Brown T."/>
            <person name="Winkler S."/>
            <person name="Kukowka S."/>
            <person name="Myers E.W."/>
            <person name="Bohne A."/>
        </authorList>
    </citation>
    <scope>NUCLEOTIDE SEQUENCE [LARGE SCALE GENOMIC DNA]</scope>
    <source>
        <strain evidence="2">ZFMK-TIS-60720</strain>
        <tissue evidence="2">Whole Organism</tissue>
    </source>
</reference>
<organism evidence="2 3">
    <name type="scientific">Phoxinus phoxinus</name>
    <name type="common">Eurasian minnow</name>
    <dbReference type="NCBI Taxonomy" id="58324"/>
    <lineage>
        <taxon>Eukaryota</taxon>
        <taxon>Metazoa</taxon>
        <taxon>Chordata</taxon>
        <taxon>Craniata</taxon>
        <taxon>Vertebrata</taxon>
        <taxon>Euteleostomi</taxon>
        <taxon>Actinopterygii</taxon>
        <taxon>Neopterygii</taxon>
        <taxon>Teleostei</taxon>
        <taxon>Ostariophysi</taxon>
        <taxon>Cypriniformes</taxon>
        <taxon>Leuciscidae</taxon>
        <taxon>Phoxininae</taxon>
        <taxon>Phoxinus</taxon>
    </lineage>
</organism>